<dbReference type="InterPro" id="IPR056884">
    <property type="entry name" value="NPHP3-like_N"/>
</dbReference>
<dbReference type="PROSITE" id="PS00678">
    <property type="entry name" value="WD_REPEATS_1"/>
    <property type="match status" value="6"/>
</dbReference>
<feature type="repeat" description="WD" evidence="3">
    <location>
        <begin position="925"/>
        <end position="966"/>
    </location>
</feature>
<dbReference type="InterPro" id="IPR001680">
    <property type="entry name" value="WD40_rpt"/>
</dbReference>
<keyword evidence="2" id="KW-0677">Repeat</keyword>
<dbReference type="Gene3D" id="3.40.50.300">
    <property type="entry name" value="P-loop containing nucleotide triphosphate hydrolases"/>
    <property type="match status" value="1"/>
</dbReference>
<dbReference type="InterPro" id="IPR019775">
    <property type="entry name" value="WD40_repeat_CS"/>
</dbReference>
<gene>
    <name evidence="6" type="ORF">RDB_LOCUS184784</name>
</gene>
<name>A0A8H3C8G1_9AGAM</name>
<dbReference type="SUPFAM" id="SSF52540">
    <property type="entry name" value="P-loop containing nucleoside triphosphate hydrolases"/>
    <property type="match status" value="1"/>
</dbReference>
<evidence type="ECO:0000256" key="3">
    <source>
        <dbReference type="PROSITE-ProRule" id="PRU00221"/>
    </source>
</evidence>
<dbReference type="InterPro" id="IPR027417">
    <property type="entry name" value="P-loop_NTPase"/>
</dbReference>
<feature type="repeat" description="WD" evidence="3">
    <location>
        <begin position="839"/>
        <end position="880"/>
    </location>
</feature>
<feature type="domain" description="Nephrocystin 3-like N-terminal" evidence="5">
    <location>
        <begin position="288"/>
        <end position="446"/>
    </location>
</feature>
<evidence type="ECO:0000259" key="5">
    <source>
        <dbReference type="Pfam" id="PF24883"/>
    </source>
</evidence>
<dbReference type="SMART" id="SM00320">
    <property type="entry name" value="WD40"/>
    <property type="match status" value="13"/>
</dbReference>
<protein>
    <recommendedName>
        <fullName evidence="5">Nephrocystin 3-like N-terminal domain-containing protein</fullName>
    </recommendedName>
</protein>
<feature type="compositionally biased region" description="Polar residues" evidence="4">
    <location>
        <begin position="87"/>
        <end position="97"/>
    </location>
</feature>
<feature type="repeat" description="WD" evidence="3">
    <location>
        <begin position="1011"/>
        <end position="1052"/>
    </location>
</feature>
<keyword evidence="1 3" id="KW-0853">WD repeat</keyword>
<dbReference type="SUPFAM" id="SSF50978">
    <property type="entry name" value="WD40 repeat-like"/>
    <property type="match status" value="2"/>
</dbReference>
<feature type="region of interest" description="Disordered" evidence="4">
    <location>
        <begin position="83"/>
        <end position="102"/>
    </location>
</feature>
<dbReference type="Pfam" id="PF24883">
    <property type="entry name" value="NPHP3_N"/>
    <property type="match status" value="1"/>
</dbReference>
<dbReference type="InterPro" id="IPR020472">
    <property type="entry name" value="WD40_PAC1"/>
</dbReference>
<feature type="repeat" description="WD" evidence="3">
    <location>
        <begin position="968"/>
        <end position="1009"/>
    </location>
</feature>
<comment type="caution">
    <text evidence="6">The sequence shown here is derived from an EMBL/GenBank/DDBJ whole genome shotgun (WGS) entry which is preliminary data.</text>
</comment>
<evidence type="ECO:0000313" key="7">
    <source>
        <dbReference type="Proteomes" id="UP000663841"/>
    </source>
</evidence>
<feature type="repeat" description="WD" evidence="3">
    <location>
        <begin position="1271"/>
        <end position="1312"/>
    </location>
</feature>
<feature type="repeat" description="WD" evidence="3">
    <location>
        <begin position="1185"/>
        <end position="1226"/>
    </location>
</feature>
<dbReference type="Gene3D" id="2.130.10.10">
    <property type="entry name" value="YVTN repeat-like/Quinoprotein amine dehydrogenase"/>
    <property type="match status" value="4"/>
</dbReference>
<feature type="repeat" description="WD" evidence="3">
    <location>
        <begin position="1228"/>
        <end position="1269"/>
    </location>
</feature>
<reference evidence="6" key="1">
    <citation type="submission" date="2021-01" db="EMBL/GenBank/DDBJ databases">
        <authorList>
            <person name="Kaushik A."/>
        </authorList>
    </citation>
    <scope>NUCLEOTIDE SEQUENCE</scope>
    <source>
        <strain evidence="6">AG3-T5</strain>
    </source>
</reference>
<dbReference type="Pfam" id="PF00400">
    <property type="entry name" value="WD40"/>
    <property type="match status" value="11"/>
</dbReference>
<sequence length="1553" mass="171585">MSSQYPPDSQEKRGVRQTIRTGVKWLKGAVRGPSSAPSANPERLPVPNIGSQNLSLSRPITPLLAPTPPAGLEMDRGVITPPPAPCTQASVPNTQVDNPIEHKKSENAALNRLTSILRALESSVELFPPLKSAVGALIGSLDILQKISSNRAEYEDLADEFELLAKMVSQYADELESEPRNGSIANIAQCIQRQVTDIEQKEASGTAGRLWNATQDQENVIRRYRQVERLFRQLQHDLTMRTRSDVKKQLEITLLQRISPVDDAKYNSAYSNTIRRHRCTAKTREAIHQTLQNWTTNPSSEKIYWMNGMAGTGKTTIAYSFCEWLEETNRLGGSFFCSRISSTCRSLSQIIPTLAYQLARFSPAFRSKLCAILNDDPDAGKLNVVQQFEKLINQPMLNARDAMPDSVVFVIDALDECDDNYSVRLLLDLLLKFAEQLPLKFFVSSRPEHVIRDRMMSQAGSSRFIVYLHDIEQSIVEEDIKKYITEALSPMEPSPSLRQIELLAKRSRNLFIYAATVVRYIYPEDVPVDSSERLESMLKAISNAKGISDNRYEDLDLLYTTVLSAIFKSRLGDSEKDYTRRVLWTVVSAKEPIIHPTIALLARLTERQVSSALQSLRSVVHVPENSSLVSTLHASFPEYMLDKSRSKEFCCNESKSNEMMVHRCFDVMKLELKFNICALENSYLTDDQVSDLESRVTNFISPTLSYACRHWGSHLLLAPAIDNTRDMLLDFLSTRLLFWMEAISLSRCIGIGAPMMQQAQTWLRQIEYNRDEIQKQVSDARNFVTWFAANPCSQSTPHIYISALPLCAKSSWVYQHYFQRTQGLANISIRQHDEAVLAIWSVKSAVKSAAISPDGNRIASGSEDGSIQVYDMHTGAVVAGPFNGHQDAVHSIAFSPSGMYIASGSSDQTTMVWDAHTGRIVTGPLLKHLDWVWSVAFSPDGKRIVSGFGDGTIVVWDTYTGAIILGPLEGHTGDIYSVDFSPDGNLIASGSADETIRLWDTFTGSAAAKPFKGHQSLVSAVVFSPDGTKLASCSHDRTIRVWDIKSGTIIGQPYEGHKGKIWSIAFSHDNSYIVSGGEIGDNSIMVWETSTGSVTLGPFTAHTNKVGSVMFSPDDTRIVSGASDRTIRIWDVQSKNIPDQKSPLELSVGPIALLPNHAQLISNSSSGIIQVWDMHTGMVVPHKFEETKATMIHSITVSSQGILLAAGIDDSSIRVWNILTGKVASQPLQGHKDLVRCLAFSPDHAQLCSGSDDATILVWDIEAGTMASSPYQGHTGPVVSVTFSPDGTHIASGATDCTVRIWNLSTCALVHTLNGHKASVSSVVFSPDGNVVLSGSVDGAVQKWEVGAVDSGILFTDDYSNSDSDSDSDFSSDRVTSINWVCFSPDGTHIASGFRSSIRLFDAQSTKRVSELRLPQNEKLCWVGYSLDGTDIVSVSTYEYAGAQRSSEDSQPRQSPQRPNIIRVWRVAVRPGQITSSSSPFGWSYESDGRVLSSEGFVMWIPPDLTSHMQAHTKIGSRSHYNSLTLSSDGFVNIGHRDLFIGNRWTQCYLSND</sequence>
<dbReference type="PROSITE" id="PS50082">
    <property type="entry name" value="WD_REPEATS_2"/>
    <property type="match status" value="10"/>
</dbReference>
<dbReference type="Proteomes" id="UP000663841">
    <property type="component" value="Unassembled WGS sequence"/>
</dbReference>
<evidence type="ECO:0000313" key="6">
    <source>
        <dbReference type="EMBL" id="CAE6473805.1"/>
    </source>
</evidence>
<dbReference type="PRINTS" id="PR00320">
    <property type="entry name" value="GPROTEINBRPT"/>
</dbReference>
<dbReference type="InterPro" id="IPR011044">
    <property type="entry name" value="Quino_amine_DH_bsu"/>
</dbReference>
<evidence type="ECO:0000256" key="4">
    <source>
        <dbReference type="SAM" id="MobiDB-lite"/>
    </source>
</evidence>
<feature type="repeat" description="WD" evidence="3">
    <location>
        <begin position="1099"/>
        <end position="1140"/>
    </location>
</feature>
<dbReference type="CDD" id="cd00200">
    <property type="entry name" value="WD40"/>
    <property type="match status" value="2"/>
</dbReference>
<dbReference type="InterPro" id="IPR015943">
    <property type="entry name" value="WD40/YVTN_repeat-like_dom_sf"/>
</dbReference>
<feature type="repeat" description="WD" evidence="3">
    <location>
        <begin position="882"/>
        <end position="923"/>
    </location>
</feature>
<organism evidence="6 7">
    <name type="scientific">Rhizoctonia solani</name>
    <dbReference type="NCBI Taxonomy" id="456999"/>
    <lineage>
        <taxon>Eukaryota</taxon>
        <taxon>Fungi</taxon>
        <taxon>Dikarya</taxon>
        <taxon>Basidiomycota</taxon>
        <taxon>Agaricomycotina</taxon>
        <taxon>Agaricomycetes</taxon>
        <taxon>Cantharellales</taxon>
        <taxon>Ceratobasidiaceae</taxon>
        <taxon>Rhizoctonia</taxon>
    </lineage>
</organism>
<feature type="repeat" description="WD" evidence="3">
    <location>
        <begin position="1313"/>
        <end position="1346"/>
    </location>
</feature>
<evidence type="ECO:0000256" key="2">
    <source>
        <dbReference type="ARBA" id="ARBA00022737"/>
    </source>
</evidence>
<accession>A0A8H3C8G1</accession>
<dbReference type="PROSITE" id="PS50294">
    <property type="entry name" value="WD_REPEATS_REGION"/>
    <property type="match status" value="9"/>
</dbReference>
<proteinExistence type="predicted"/>
<dbReference type="EMBL" id="CAJMWW010000557">
    <property type="protein sequence ID" value="CAE6473805.1"/>
    <property type="molecule type" value="Genomic_DNA"/>
</dbReference>
<dbReference type="PANTHER" id="PTHR19848:SF8">
    <property type="entry name" value="F-BOX AND WD REPEAT DOMAIN CONTAINING 7"/>
    <property type="match status" value="1"/>
</dbReference>
<dbReference type="PANTHER" id="PTHR19848">
    <property type="entry name" value="WD40 REPEAT PROTEIN"/>
    <property type="match status" value="1"/>
</dbReference>
<feature type="region of interest" description="Disordered" evidence="4">
    <location>
        <begin position="26"/>
        <end position="52"/>
    </location>
</feature>
<evidence type="ECO:0000256" key="1">
    <source>
        <dbReference type="ARBA" id="ARBA00022574"/>
    </source>
</evidence>
<dbReference type="SUPFAM" id="SSF50969">
    <property type="entry name" value="YVTN repeat-like/Quinoprotein amine dehydrogenase"/>
    <property type="match status" value="1"/>
</dbReference>
<dbReference type="InterPro" id="IPR036322">
    <property type="entry name" value="WD40_repeat_dom_sf"/>
</dbReference>